<evidence type="ECO:0000313" key="4">
    <source>
        <dbReference type="Proteomes" id="UP000002762"/>
    </source>
</evidence>
<dbReference type="Gene3D" id="2.30.30.1060">
    <property type="match status" value="1"/>
</dbReference>
<dbReference type="EMBL" id="JH725193">
    <property type="protein sequence ID" value="EJP61992.1"/>
    <property type="molecule type" value="Genomic_DNA"/>
</dbReference>
<evidence type="ECO:0000313" key="3">
    <source>
        <dbReference type="EMBL" id="EJP61992.1"/>
    </source>
</evidence>
<name>J4UGI9_BEAB2</name>
<dbReference type="Proteomes" id="UP000002762">
    <property type="component" value="Unassembled WGS sequence"/>
</dbReference>
<dbReference type="STRING" id="655819.J4UGI9"/>
<dbReference type="Pfam" id="PF11160">
    <property type="entry name" value="Hva1_TUDOR"/>
    <property type="match status" value="1"/>
</dbReference>
<feature type="domain" description="Hypervirulence associated protein TUDOR" evidence="2">
    <location>
        <begin position="16"/>
        <end position="52"/>
    </location>
</feature>
<feature type="region of interest" description="Disordered" evidence="1">
    <location>
        <begin position="211"/>
        <end position="284"/>
    </location>
</feature>
<feature type="region of interest" description="Disordered" evidence="1">
    <location>
        <begin position="1"/>
        <end position="29"/>
    </location>
</feature>
<gene>
    <name evidence="3" type="ORF">BBA_09040</name>
</gene>
<dbReference type="RefSeq" id="XP_008602359.1">
    <property type="nucleotide sequence ID" value="XM_008604137.1"/>
</dbReference>
<feature type="compositionally biased region" description="Polar residues" evidence="1">
    <location>
        <begin position="253"/>
        <end position="272"/>
    </location>
</feature>
<feature type="compositionally biased region" description="Basic and acidic residues" evidence="1">
    <location>
        <begin position="233"/>
        <end position="243"/>
    </location>
</feature>
<sequence>MPSSTKDKNSQPIKQGDHVFTPIRGGRREGDVEEIIRTKEEAEEAEVKNPPKATCKRHIVHITDATRNGSTENFERPLVPIQEPGQTERRTGGHRQARDCKSGFAEAIVRTDNGNSTFICFSAPLHAAKRLADHSKRRSVADSLFEAYSTVTTTHRIIRQYRNSTSSAGSDTTIRELTLSIPTKTRQTTDHKSTSELLPTVLDVDTRVTVEPSSSVAMVPTADQSPDSTSSGKSKDESAKPDDPVFTPEVSLDSASQTANSPTTVTESSFAKQTEPALSGDRPASHTLLKLGSGQYEHTAITKFRNIVCADEDHTDPDYTSISGAWPTSLSIGIRVTVEPTSTIALSPTPDQS</sequence>
<dbReference type="AlphaFoldDB" id="J4UGI9"/>
<organism evidence="3 4">
    <name type="scientific">Beauveria bassiana (strain ARSEF 2860)</name>
    <name type="common">White muscardine disease fungus</name>
    <name type="synonym">Tritirachium shiotae</name>
    <dbReference type="NCBI Taxonomy" id="655819"/>
    <lineage>
        <taxon>Eukaryota</taxon>
        <taxon>Fungi</taxon>
        <taxon>Dikarya</taxon>
        <taxon>Ascomycota</taxon>
        <taxon>Pezizomycotina</taxon>
        <taxon>Sordariomycetes</taxon>
        <taxon>Hypocreomycetidae</taxon>
        <taxon>Hypocreales</taxon>
        <taxon>Cordycipitaceae</taxon>
        <taxon>Beauveria</taxon>
    </lineage>
</organism>
<proteinExistence type="predicted"/>
<dbReference type="GeneID" id="19892052"/>
<dbReference type="InParanoid" id="J4UGI9"/>
<feature type="compositionally biased region" description="Polar residues" evidence="1">
    <location>
        <begin position="211"/>
        <end position="232"/>
    </location>
</feature>
<keyword evidence="4" id="KW-1185">Reference proteome</keyword>
<dbReference type="InterPro" id="IPR021331">
    <property type="entry name" value="Hva1_TUDOR"/>
</dbReference>
<evidence type="ECO:0000256" key="1">
    <source>
        <dbReference type="SAM" id="MobiDB-lite"/>
    </source>
</evidence>
<evidence type="ECO:0000259" key="2">
    <source>
        <dbReference type="Pfam" id="PF11160"/>
    </source>
</evidence>
<reference evidence="3 4" key="1">
    <citation type="journal article" date="2012" name="Sci. Rep.">
        <title>Genomic perspectives on the evolution of fungal entomopathogenicity in Beauveria bassiana.</title>
        <authorList>
            <person name="Xiao G."/>
            <person name="Ying S.H."/>
            <person name="Zheng P."/>
            <person name="Wang Z.L."/>
            <person name="Zhang S."/>
            <person name="Xie X.Q."/>
            <person name="Shang Y."/>
            <person name="St Leger R.J."/>
            <person name="Zhao G.P."/>
            <person name="Wang C."/>
            <person name="Feng M.G."/>
        </authorList>
    </citation>
    <scope>NUCLEOTIDE SEQUENCE [LARGE SCALE GENOMIC DNA]</scope>
    <source>
        <strain evidence="3 4">ARSEF 2860</strain>
    </source>
</reference>
<accession>J4UGI9</accession>
<dbReference type="HOGENOM" id="CLU_785232_0_0_1"/>
<protein>
    <recommendedName>
        <fullName evidence="2">Hypervirulence associated protein TUDOR domain-containing protein</fullName>
    </recommendedName>
</protein>